<dbReference type="RefSeq" id="WP_052719578.1">
    <property type="nucleotide sequence ID" value="NZ_CP010025.1"/>
</dbReference>
<feature type="transmembrane region" description="Helical" evidence="6">
    <location>
        <begin position="53"/>
        <end position="72"/>
    </location>
</feature>
<evidence type="ECO:0000256" key="6">
    <source>
        <dbReference type="SAM" id="Phobius"/>
    </source>
</evidence>
<dbReference type="GO" id="GO:0016020">
    <property type="term" value="C:membrane"/>
    <property type="evidence" value="ECO:0007669"/>
    <property type="project" value="UniProtKB-SubCell"/>
</dbReference>
<keyword evidence="4 6" id="KW-1133">Transmembrane helix</keyword>
<sequence>MNATTRLTVADRTDNARFREVLIGTAWGLVVVLIWAVWVVSTRAGVTTSLRPIDIALIRYVCASIVLIPLCWRRGMSWVASDGRTTALLVAGAGAPFLFVSATGMKYAPASHVASVMIGSMPFFVAILAVLTTRERLRVAQYAGFALLLTGLLIFGVFDSSGYVEGEWRGHALFLLAALMWAIYTITIRRERIGALHAAGVVNGWSLALVLVVYLSVRHPNLSTVKWRDVGYQAIAQSLSAVVGLYAYGQSVSRLGAARASILGALTPAVATALAFLVLDERPSALTIAAIVLVTAGVACASRNGATQLRTGLPSGKNALDVEGRNRA</sequence>
<dbReference type="PANTHER" id="PTHR32322:SF2">
    <property type="entry name" value="EAMA DOMAIN-CONTAINING PROTEIN"/>
    <property type="match status" value="1"/>
</dbReference>
<dbReference type="InterPro" id="IPR000620">
    <property type="entry name" value="EamA_dom"/>
</dbReference>
<feature type="transmembrane region" description="Helical" evidence="6">
    <location>
        <begin position="21"/>
        <end position="41"/>
    </location>
</feature>
<evidence type="ECO:0000313" key="10">
    <source>
        <dbReference type="Proteomes" id="UP000032614"/>
    </source>
</evidence>
<organism evidence="9 11">
    <name type="scientific">Paraburkholderia fungorum</name>
    <dbReference type="NCBI Taxonomy" id="134537"/>
    <lineage>
        <taxon>Bacteria</taxon>
        <taxon>Pseudomonadati</taxon>
        <taxon>Pseudomonadota</taxon>
        <taxon>Betaproteobacteria</taxon>
        <taxon>Burkholderiales</taxon>
        <taxon>Burkholderiaceae</taxon>
        <taxon>Paraburkholderia</taxon>
    </lineage>
</organism>
<protein>
    <submittedName>
        <fullName evidence="9">DMT family transporter</fullName>
    </submittedName>
    <submittedName>
        <fullName evidence="8">EamA-like transporter family protein</fullName>
    </submittedName>
</protein>
<dbReference type="GeneID" id="66513989"/>
<keyword evidence="5 6" id="KW-0472">Membrane</keyword>
<accession>A0AAP5QHB6</accession>
<feature type="transmembrane region" description="Helical" evidence="6">
    <location>
        <begin position="110"/>
        <end position="132"/>
    </location>
</feature>
<gene>
    <name evidence="8" type="ORF">OI25_7748</name>
    <name evidence="9" type="ORF">ParKJ_39445</name>
</gene>
<evidence type="ECO:0000313" key="9">
    <source>
        <dbReference type="EMBL" id="MDT8843498.1"/>
    </source>
</evidence>
<reference evidence="8 10" key="1">
    <citation type="journal article" date="2015" name="Genome Announc.">
        <title>Complete genome sequences for 59 burkholderia isolates, both pathogenic and near neighbor.</title>
        <authorList>
            <person name="Johnson S.L."/>
            <person name="Bishop-Lilly K.A."/>
            <person name="Ladner J.T."/>
            <person name="Daligault H.E."/>
            <person name="Davenport K.W."/>
            <person name="Jaissle J."/>
            <person name="Frey K.G."/>
            <person name="Koroleva G.I."/>
            <person name="Bruce D.C."/>
            <person name="Coyne S.R."/>
            <person name="Broomall S.M."/>
            <person name="Li P.E."/>
            <person name="Teshima H."/>
            <person name="Gibbons H.S."/>
            <person name="Palacios G.F."/>
            <person name="Rosenzweig C.N."/>
            <person name="Redden C.L."/>
            <person name="Xu Y."/>
            <person name="Minogue T.D."/>
            <person name="Chain P.S."/>
        </authorList>
    </citation>
    <scope>NUCLEOTIDE SEQUENCE [LARGE SCALE GENOMIC DNA]</scope>
    <source>
        <strain evidence="8 10">ATCC BAA-463</strain>
    </source>
</reference>
<dbReference type="PANTHER" id="PTHR32322">
    <property type="entry name" value="INNER MEMBRANE TRANSPORTER"/>
    <property type="match status" value="1"/>
</dbReference>
<dbReference type="InterPro" id="IPR037185">
    <property type="entry name" value="EmrE-like"/>
</dbReference>
<comment type="subcellular location">
    <subcellularLocation>
        <location evidence="1">Membrane</location>
        <topology evidence="1">Multi-pass membrane protein</topology>
    </subcellularLocation>
</comment>
<evidence type="ECO:0000256" key="1">
    <source>
        <dbReference type="ARBA" id="ARBA00004141"/>
    </source>
</evidence>
<evidence type="ECO:0000256" key="3">
    <source>
        <dbReference type="ARBA" id="ARBA00022692"/>
    </source>
</evidence>
<evidence type="ECO:0000256" key="2">
    <source>
        <dbReference type="ARBA" id="ARBA00007362"/>
    </source>
</evidence>
<feature type="transmembrane region" description="Helical" evidence="6">
    <location>
        <begin position="139"/>
        <end position="158"/>
    </location>
</feature>
<feature type="transmembrane region" description="Helical" evidence="6">
    <location>
        <begin position="260"/>
        <end position="279"/>
    </location>
</feature>
<evidence type="ECO:0000256" key="4">
    <source>
        <dbReference type="ARBA" id="ARBA00022989"/>
    </source>
</evidence>
<feature type="transmembrane region" description="Helical" evidence="6">
    <location>
        <begin position="230"/>
        <end position="248"/>
    </location>
</feature>
<comment type="similarity">
    <text evidence="2">Belongs to the EamA transporter family.</text>
</comment>
<keyword evidence="3 6" id="KW-0812">Transmembrane</keyword>
<dbReference type="Proteomes" id="UP000032614">
    <property type="component" value="Chromosome 3"/>
</dbReference>
<feature type="domain" description="EamA" evidence="7">
    <location>
        <begin position="23"/>
        <end position="155"/>
    </location>
</feature>
<dbReference type="EMBL" id="CP010025">
    <property type="protein sequence ID" value="AJZ57071.1"/>
    <property type="molecule type" value="Genomic_DNA"/>
</dbReference>
<feature type="transmembrane region" description="Helical" evidence="6">
    <location>
        <begin position="285"/>
        <end position="302"/>
    </location>
</feature>
<dbReference type="Pfam" id="PF00892">
    <property type="entry name" value="EamA"/>
    <property type="match status" value="2"/>
</dbReference>
<feature type="transmembrane region" description="Helical" evidence="6">
    <location>
        <begin position="170"/>
        <end position="188"/>
    </location>
</feature>
<evidence type="ECO:0000259" key="7">
    <source>
        <dbReference type="Pfam" id="PF00892"/>
    </source>
</evidence>
<reference evidence="9" key="2">
    <citation type="submission" date="2022-08" db="EMBL/GenBank/DDBJ databases">
        <authorList>
            <person name="Kim S.-J."/>
        </authorList>
    </citation>
    <scope>NUCLEOTIDE SEQUENCE</scope>
    <source>
        <strain evidence="9">KJ</strain>
    </source>
</reference>
<dbReference type="Proteomes" id="UP001246473">
    <property type="component" value="Unassembled WGS sequence"/>
</dbReference>
<feature type="transmembrane region" description="Helical" evidence="6">
    <location>
        <begin position="84"/>
        <end position="104"/>
    </location>
</feature>
<dbReference type="AlphaFoldDB" id="A0AAP5QHB6"/>
<feature type="transmembrane region" description="Helical" evidence="6">
    <location>
        <begin position="195"/>
        <end position="215"/>
    </location>
</feature>
<dbReference type="SUPFAM" id="SSF103481">
    <property type="entry name" value="Multidrug resistance efflux transporter EmrE"/>
    <property type="match status" value="2"/>
</dbReference>
<name>A0AAP5QHB6_9BURK</name>
<dbReference type="InterPro" id="IPR050638">
    <property type="entry name" value="AA-Vitamin_Transporters"/>
</dbReference>
<dbReference type="EMBL" id="JANSLM010000025">
    <property type="protein sequence ID" value="MDT8843498.1"/>
    <property type="molecule type" value="Genomic_DNA"/>
</dbReference>
<evidence type="ECO:0000313" key="11">
    <source>
        <dbReference type="Proteomes" id="UP001246473"/>
    </source>
</evidence>
<evidence type="ECO:0000256" key="5">
    <source>
        <dbReference type="ARBA" id="ARBA00023136"/>
    </source>
</evidence>
<proteinExistence type="inferred from homology"/>
<feature type="domain" description="EamA" evidence="7">
    <location>
        <begin position="169"/>
        <end position="301"/>
    </location>
</feature>
<evidence type="ECO:0000313" key="8">
    <source>
        <dbReference type="EMBL" id="AJZ57071.1"/>
    </source>
</evidence>
<dbReference type="KEGG" id="bfn:OI25_7748"/>